<keyword evidence="12" id="KW-0325">Glycoprotein</keyword>
<dbReference type="Gene3D" id="3.40.50.80">
    <property type="entry name" value="Nucleotide-binding domain of ferredoxin-NADP reductase (FNR) module"/>
    <property type="match status" value="1"/>
</dbReference>
<gene>
    <name evidence="17" type="ORF">K431DRAFT_28545</name>
</gene>
<comment type="catalytic activity">
    <reaction evidence="13">
        <text>2 a Fe(II)-siderophore + NADP(+) + H(+) = 2 a Fe(III)-siderophore + NADPH</text>
        <dbReference type="Rhea" id="RHEA:28795"/>
        <dbReference type="Rhea" id="RHEA-COMP:11342"/>
        <dbReference type="Rhea" id="RHEA-COMP:11344"/>
        <dbReference type="ChEBI" id="CHEBI:15378"/>
        <dbReference type="ChEBI" id="CHEBI:29033"/>
        <dbReference type="ChEBI" id="CHEBI:29034"/>
        <dbReference type="ChEBI" id="CHEBI:57783"/>
        <dbReference type="ChEBI" id="CHEBI:58349"/>
        <dbReference type="EC" id="1.16.1.9"/>
    </reaction>
</comment>
<keyword evidence="18" id="KW-1185">Reference proteome</keyword>
<dbReference type="Pfam" id="PF08030">
    <property type="entry name" value="NAD_binding_6"/>
    <property type="match status" value="1"/>
</dbReference>
<feature type="transmembrane region" description="Helical" evidence="15">
    <location>
        <begin position="256"/>
        <end position="276"/>
    </location>
</feature>
<evidence type="ECO:0000256" key="15">
    <source>
        <dbReference type="SAM" id="Phobius"/>
    </source>
</evidence>
<keyword evidence="5" id="KW-1003">Cell membrane</keyword>
<feature type="compositionally biased region" description="Polar residues" evidence="14">
    <location>
        <begin position="542"/>
        <end position="551"/>
    </location>
</feature>
<keyword evidence="11 15" id="KW-0472">Membrane</keyword>
<evidence type="ECO:0000259" key="16">
    <source>
        <dbReference type="PROSITE" id="PS51384"/>
    </source>
</evidence>
<dbReference type="Proteomes" id="UP000799441">
    <property type="component" value="Unassembled WGS sequence"/>
</dbReference>
<dbReference type="GO" id="GO:0005886">
    <property type="term" value="C:plasma membrane"/>
    <property type="evidence" value="ECO:0007669"/>
    <property type="project" value="UniProtKB-SubCell"/>
</dbReference>
<feature type="transmembrane region" description="Helical" evidence="15">
    <location>
        <begin position="116"/>
        <end position="136"/>
    </location>
</feature>
<dbReference type="InterPro" id="IPR051410">
    <property type="entry name" value="Ferric/Cupric_Reductase"/>
</dbReference>
<evidence type="ECO:0000256" key="6">
    <source>
        <dbReference type="ARBA" id="ARBA00022692"/>
    </source>
</evidence>
<keyword evidence="9" id="KW-0560">Oxidoreductase</keyword>
<dbReference type="EC" id="1.16.1.9" evidence="3"/>
<dbReference type="SUPFAM" id="SSF52343">
    <property type="entry name" value="Ferredoxin reductase-like, C-terminal NADP-linked domain"/>
    <property type="match status" value="1"/>
</dbReference>
<feature type="transmembrane region" description="Helical" evidence="15">
    <location>
        <begin position="156"/>
        <end position="180"/>
    </location>
</feature>
<evidence type="ECO:0000256" key="1">
    <source>
        <dbReference type="ARBA" id="ARBA00004651"/>
    </source>
</evidence>
<dbReference type="SUPFAM" id="SSF63380">
    <property type="entry name" value="Riboflavin synthase domain-like"/>
    <property type="match status" value="1"/>
</dbReference>
<evidence type="ECO:0000256" key="11">
    <source>
        <dbReference type="ARBA" id="ARBA00023136"/>
    </source>
</evidence>
<feature type="domain" description="FAD-binding FR-type" evidence="16">
    <location>
        <begin position="296"/>
        <end position="433"/>
    </location>
</feature>
<dbReference type="InterPro" id="IPR013130">
    <property type="entry name" value="Fe3_Rdtase_TM_dom"/>
</dbReference>
<dbReference type="InterPro" id="IPR039261">
    <property type="entry name" value="FNR_nucleotide-bd"/>
</dbReference>
<protein>
    <recommendedName>
        <fullName evidence="3">ferric-chelate reductase (NADPH)</fullName>
        <ecNumber evidence="3">1.16.1.9</ecNumber>
    </recommendedName>
</protein>
<evidence type="ECO:0000256" key="8">
    <source>
        <dbReference type="ARBA" id="ARBA00022989"/>
    </source>
</evidence>
<dbReference type="PROSITE" id="PS51384">
    <property type="entry name" value="FAD_FR"/>
    <property type="match status" value="1"/>
</dbReference>
<evidence type="ECO:0000256" key="9">
    <source>
        <dbReference type="ARBA" id="ARBA00023002"/>
    </source>
</evidence>
<dbReference type="InterPro" id="IPR017938">
    <property type="entry name" value="Riboflavin_synthase-like_b-brl"/>
</dbReference>
<keyword evidence="4" id="KW-0813">Transport</keyword>
<evidence type="ECO:0000313" key="17">
    <source>
        <dbReference type="EMBL" id="KAF2723334.1"/>
    </source>
</evidence>
<organism evidence="17 18">
    <name type="scientific">Polychaeton citri CBS 116435</name>
    <dbReference type="NCBI Taxonomy" id="1314669"/>
    <lineage>
        <taxon>Eukaryota</taxon>
        <taxon>Fungi</taxon>
        <taxon>Dikarya</taxon>
        <taxon>Ascomycota</taxon>
        <taxon>Pezizomycotina</taxon>
        <taxon>Dothideomycetes</taxon>
        <taxon>Dothideomycetidae</taxon>
        <taxon>Capnodiales</taxon>
        <taxon>Capnodiaceae</taxon>
        <taxon>Polychaeton</taxon>
    </lineage>
</organism>
<dbReference type="SFLD" id="SFLDS00052">
    <property type="entry name" value="Ferric_Reductase_Domain"/>
    <property type="match status" value="1"/>
</dbReference>
<feature type="region of interest" description="Disordered" evidence="14">
    <location>
        <begin position="540"/>
        <end position="561"/>
    </location>
</feature>
<evidence type="ECO:0000256" key="4">
    <source>
        <dbReference type="ARBA" id="ARBA00022448"/>
    </source>
</evidence>
<name>A0A9P4QEF6_9PEZI</name>
<evidence type="ECO:0000256" key="7">
    <source>
        <dbReference type="ARBA" id="ARBA00022982"/>
    </source>
</evidence>
<evidence type="ECO:0000256" key="2">
    <source>
        <dbReference type="ARBA" id="ARBA00006278"/>
    </source>
</evidence>
<dbReference type="InterPro" id="IPR017927">
    <property type="entry name" value="FAD-bd_FR_type"/>
</dbReference>
<evidence type="ECO:0000313" key="18">
    <source>
        <dbReference type="Proteomes" id="UP000799441"/>
    </source>
</evidence>
<evidence type="ECO:0000256" key="14">
    <source>
        <dbReference type="SAM" id="MobiDB-lite"/>
    </source>
</evidence>
<evidence type="ECO:0000256" key="10">
    <source>
        <dbReference type="ARBA" id="ARBA00023065"/>
    </source>
</evidence>
<evidence type="ECO:0000256" key="13">
    <source>
        <dbReference type="ARBA" id="ARBA00048483"/>
    </source>
</evidence>
<accession>A0A9P4QEF6</accession>
<evidence type="ECO:0000256" key="5">
    <source>
        <dbReference type="ARBA" id="ARBA00022475"/>
    </source>
</evidence>
<dbReference type="GO" id="GO:0006826">
    <property type="term" value="P:iron ion transport"/>
    <property type="evidence" value="ECO:0007669"/>
    <property type="project" value="TreeGrafter"/>
</dbReference>
<dbReference type="OrthoDB" id="3944240at2759"/>
<comment type="caution">
    <text evidence="17">The sequence shown here is derived from an EMBL/GenBank/DDBJ whole genome shotgun (WGS) entry which is preliminary data.</text>
</comment>
<dbReference type="SFLD" id="SFLDG01168">
    <property type="entry name" value="Ferric_reductase_subgroup_(FRE"/>
    <property type="match status" value="1"/>
</dbReference>
<dbReference type="AlphaFoldDB" id="A0A9P4QEF6"/>
<keyword evidence="8 15" id="KW-1133">Transmembrane helix</keyword>
<proteinExistence type="inferred from homology"/>
<comment type="similarity">
    <text evidence="2">Belongs to the ferric reductase (FRE) family.</text>
</comment>
<feature type="transmembrane region" description="Helical" evidence="15">
    <location>
        <begin position="192"/>
        <end position="210"/>
    </location>
</feature>
<dbReference type="Pfam" id="PF08022">
    <property type="entry name" value="FAD_binding_8"/>
    <property type="match status" value="1"/>
</dbReference>
<dbReference type="CDD" id="cd06186">
    <property type="entry name" value="NOX_Duox_like_FAD_NADP"/>
    <property type="match status" value="1"/>
</dbReference>
<dbReference type="PANTHER" id="PTHR32361:SF9">
    <property type="entry name" value="FERRIC REDUCTASE TRANSMEMBRANE COMPONENT 3-RELATED"/>
    <property type="match status" value="1"/>
</dbReference>
<dbReference type="Pfam" id="PF01794">
    <property type="entry name" value="Ferric_reduct"/>
    <property type="match status" value="1"/>
</dbReference>
<keyword evidence="6 15" id="KW-0812">Transmembrane</keyword>
<keyword evidence="7" id="KW-0249">Electron transport</keyword>
<dbReference type="EMBL" id="MU003777">
    <property type="protein sequence ID" value="KAF2723334.1"/>
    <property type="molecule type" value="Genomic_DNA"/>
</dbReference>
<feature type="transmembrane region" description="Helical" evidence="15">
    <location>
        <begin position="282"/>
        <end position="301"/>
    </location>
</feature>
<sequence>MDGMDMGDMSGGMDMGSAGMFTPVNKSYARGYWYAIAGSTALLCLVRSFDIFSARHRYAVSRRQRNTITIPSRPQTAIGQTYATITAVFREIGYSQPICFTGRWLKHFTPLPTGHWLLLLVYWAFLLGMLWTNVILKEGDDMYGYRWEKPAFRAGWISAAQIPFIYLLSGKFNLISLLTGISYERLNWLHRWAARTVFLTVIVHWAYFFHEWKLADFVKLELQMMPMVKYGFGAWAVLGWMVLSGFGFVRSKCYEVFVAQHIAAAGVLLWLLYVHLPSYARYHVWMSVAFVLSDWTVRIIWNIFRNMQLRKGNGLGIGFDAELEQLPGGMVRVVLDNTDFTWRAGQHVYLSIPRLRPLELHPFTIANASKTCSQDTIQRNDSSRQPSPGSARLEMVIKAHSGFSRSLYKASGQSTPRRFRALISGPWGNPPNLTHYDTVVLVACASGASFTVPLLQDLATAKGCVRRVVFHWILRHEEHIAWFERSIQQVIKFPAAGNGVIPLRVDIVIHLTEPSGNTLDTSTGYDKLAESLVSARSVDSGFANSSNASTDENVDEKTALHGQSDISTSNSAFNVHHTGGRPTMDSLIRPAVEAAYGETAVVVCGGQEISAQARTYVAGLSDERAVHKGTGAQGIFLFCESYGW</sequence>
<dbReference type="InterPro" id="IPR013121">
    <property type="entry name" value="Fe_red_NAD-bd_6"/>
</dbReference>
<dbReference type="PANTHER" id="PTHR32361">
    <property type="entry name" value="FERRIC/CUPRIC REDUCTASE TRANSMEMBRANE COMPONENT"/>
    <property type="match status" value="1"/>
</dbReference>
<dbReference type="GO" id="GO:0015677">
    <property type="term" value="P:copper ion import"/>
    <property type="evidence" value="ECO:0007669"/>
    <property type="project" value="TreeGrafter"/>
</dbReference>
<keyword evidence="10" id="KW-0406">Ion transport</keyword>
<feature type="transmembrane region" description="Helical" evidence="15">
    <location>
        <begin position="32"/>
        <end position="53"/>
    </location>
</feature>
<reference evidence="17" key="1">
    <citation type="journal article" date="2020" name="Stud. Mycol.">
        <title>101 Dothideomycetes genomes: a test case for predicting lifestyles and emergence of pathogens.</title>
        <authorList>
            <person name="Haridas S."/>
            <person name="Albert R."/>
            <person name="Binder M."/>
            <person name="Bloem J."/>
            <person name="Labutti K."/>
            <person name="Salamov A."/>
            <person name="Andreopoulos B."/>
            <person name="Baker S."/>
            <person name="Barry K."/>
            <person name="Bills G."/>
            <person name="Bluhm B."/>
            <person name="Cannon C."/>
            <person name="Castanera R."/>
            <person name="Culley D."/>
            <person name="Daum C."/>
            <person name="Ezra D."/>
            <person name="Gonzalez J."/>
            <person name="Henrissat B."/>
            <person name="Kuo A."/>
            <person name="Liang C."/>
            <person name="Lipzen A."/>
            <person name="Lutzoni F."/>
            <person name="Magnuson J."/>
            <person name="Mondo S."/>
            <person name="Nolan M."/>
            <person name="Ohm R."/>
            <person name="Pangilinan J."/>
            <person name="Park H.-J."/>
            <person name="Ramirez L."/>
            <person name="Alfaro M."/>
            <person name="Sun H."/>
            <person name="Tritt A."/>
            <person name="Yoshinaga Y."/>
            <person name="Zwiers L.-H."/>
            <person name="Turgeon B."/>
            <person name="Goodwin S."/>
            <person name="Spatafora J."/>
            <person name="Crous P."/>
            <person name="Grigoriev I."/>
        </authorList>
    </citation>
    <scope>NUCLEOTIDE SEQUENCE</scope>
    <source>
        <strain evidence="17">CBS 116435</strain>
    </source>
</reference>
<dbReference type="InterPro" id="IPR013112">
    <property type="entry name" value="FAD-bd_8"/>
</dbReference>
<comment type="subcellular location">
    <subcellularLocation>
        <location evidence="1">Cell membrane</location>
        <topology evidence="1">Multi-pass membrane protein</topology>
    </subcellularLocation>
</comment>
<dbReference type="GO" id="GO:0052851">
    <property type="term" value="F:ferric-chelate reductase (NADPH) activity"/>
    <property type="evidence" value="ECO:0007669"/>
    <property type="project" value="UniProtKB-EC"/>
</dbReference>
<feature type="transmembrane region" description="Helical" evidence="15">
    <location>
        <begin position="230"/>
        <end position="249"/>
    </location>
</feature>
<evidence type="ECO:0000256" key="3">
    <source>
        <dbReference type="ARBA" id="ARBA00012668"/>
    </source>
</evidence>
<dbReference type="GO" id="GO:0006879">
    <property type="term" value="P:intracellular iron ion homeostasis"/>
    <property type="evidence" value="ECO:0007669"/>
    <property type="project" value="TreeGrafter"/>
</dbReference>
<evidence type="ECO:0000256" key="12">
    <source>
        <dbReference type="ARBA" id="ARBA00023180"/>
    </source>
</evidence>